<dbReference type="OrthoDB" id="539213at2759"/>
<dbReference type="PROSITE" id="PS50088">
    <property type="entry name" value="ANK_REPEAT"/>
    <property type="match status" value="1"/>
</dbReference>
<comment type="caution">
    <text evidence="3">The sequence shown here is derived from an EMBL/GenBank/DDBJ whole genome shotgun (WGS) entry which is preliminary data.</text>
</comment>
<accession>A0A9W9U1T0</accession>
<name>A0A9W9U1T0_9EURO</name>
<reference evidence="3" key="2">
    <citation type="journal article" date="2023" name="IMA Fungus">
        <title>Comparative genomic study of the Penicillium genus elucidates a diverse pangenome and 15 lateral gene transfer events.</title>
        <authorList>
            <person name="Petersen C."/>
            <person name="Sorensen T."/>
            <person name="Nielsen M.R."/>
            <person name="Sondergaard T.E."/>
            <person name="Sorensen J.L."/>
            <person name="Fitzpatrick D.A."/>
            <person name="Frisvad J.C."/>
            <person name="Nielsen K.L."/>
        </authorList>
    </citation>
    <scope>NUCLEOTIDE SEQUENCE</scope>
    <source>
        <strain evidence="3">IBT 21472</strain>
    </source>
</reference>
<evidence type="ECO:0000313" key="3">
    <source>
        <dbReference type="EMBL" id="KAJ5307882.1"/>
    </source>
</evidence>
<feature type="compositionally biased region" description="Low complexity" evidence="2">
    <location>
        <begin position="124"/>
        <end position="136"/>
    </location>
</feature>
<dbReference type="SUPFAM" id="SSF48403">
    <property type="entry name" value="Ankyrin repeat"/>
    <property type="match status" value="1"/>
</dbReference>
<dbReference type="Gene3D" id="1.25.40.20">
    <property type="entry name" value="Ankyrin repeat-containing domain"/>
    <property type="match status" value="1"/>
</dbReference>
<dbReference type="SMART" id="SM00248">
    <property type="entry name" value="ANK"/>
    <property type="match status" value="1"/>
</dbReference>
<organism evidence="3 4">
    <name type="scientific">Penicillium atrosanguineum</name>
    <dbReference type="NCBI Taxonomy" id="1132637"/>
    <lineage>
        <taxon>Eukaryota</taxon>
        <taxon>Fungi</taxon>
        <taxon>Dikarya</taxon>
        <taxon>Ascomycota</taxon>
        <taxon>Pezizomycotina</taxon>
        <taxon>Eurotiomycetes</taxon>
        <taxon>Eurotiomycetidae</taxon>
        <taxon>Eurotiales</taxon>
        <taxon>Aspergillaceae</taxon>
        <taxon>Penicillium</taxon>
    </lineage>
</organism>
<dbReference type="InterPro" id="IPR002110">
    <property type="entry name" value="Ankyrin_rpt"/>
</dbReference>
<feature type="region of interest" description="Disordered" evidence="2">
    <location>
        <begin position="113"/>
        <end position="146"/>
    </location>
</feature>
<feature type="repeat" description="ANK" evidence="1">
    <location>
        <begin position="63"/>
        <end position="95"/>
    </location>
</feature>
<evidence type="ECO:0000256" key="2">
    <source>
        <dbReference type="SAM" id="MobiDB-lite"/>
    </source>
</evidence>
<protein>
    <submittedName>
        <fullName evidence="3">Uncharacterized protein</fullName>
    </submittedName>
</protein>
<evidence type="ECO:0000256" key="1">
    <source>
        <dbReference type="PROSITE-ProRule" id="PRU00023"/>
    </source>
</evidence>
<sequence length="146" mass="15966">MLTQRAGNGSWTPLARQLESCQPFNEHYNESKSTKTVMASTVTLLLDLAKSTDQKHLELLDGSGNTPVHVAVKKGFTHILKLMIDRRPDLLYHENATGSTPLEMAIDAWINNTTRNPPKEPLRTTTTTTTTTATATPGAQIGTPQP</sequence>
<dbReference type="EMBL" id="JAPZBO010000008">
    <property type="protein sequence ID" value="KAJ5307882.1"/>
    <property type="molecule type" value="Genomic_DNA"/>
</dbReference>
<evidence type="ECO:0000313" key="4">
    <source>
        <dbReference type="Proteomes" id="UP001147746"/>
    </source>
</evidence>
<keyword evidence="1" id="KW-0040">ANK repeat</keyword>
<dbReference type="PROSITE" id="PS50297">
    <property type="entry name" value="ANK_REP_REGION"/>
    <property type="match status" value="1"/>
</dbReference>
<dbReference type="InterPro" id="IPR036770">
    <property type="entry name" value="Ankyrin_rpt-contain_sf"/>
</dbReference>
<keyword evidence="4" id="KW-1185">Reference proteome</keyword>
<dbReference type="AlphaFoldDB" id="A0A9W9U1T0"/>
<dbReference type="Proteomes" id="UP001147746">
    <property type="component" value="Unassembled WGS sequence"/>
</dbReference>
<reference evidence="3" key="1">
    <citation type="submission" date="2022-12" db="EMBL/GenBank/DDBJ databases">
        <authorList>
            <person name="Petersen C."/>
        </authorList>
    </citation>
    <scope>NUCLEOTIDE SEQUENCE</scope>
    <source>
        <strain evidence="3">IBT 21472</strain>
    </source>
</reference>
<dbReference type="Pfam" id="PF12796">
    <property type="entry name" value="Ank_2"/>
    <property type="match status" value="1"/>
</dbReference>
<gene>
    <name evidence="3" type="ORF">N7476_008538</name>
</gene>
<proteinExistence type="predicted"/>